<name>A0A674JCF0_9SAUR</name>
<protein>
    <submittedName>
        <fullName evidence="1">Uncharacterized protein</fullName>
    </submittedName>
</protein>
<keyword evidence="2" id="KW-1185">Reference proteome</keyword>
<dbReference type="AlphaFoldDB" id="A0A674JCF0"/>
<reference evidence="1" key="1">
    <citation type="submission" date="2025-05" db="UniProtKB">
        <authorList>
            <consortium name="Ensembl"/>
        </authorList>
    </citation>
    <scope>IDENTIFICATION</scope>
</reference>
<dbReference type="GeneTree" id="ENSGT00990000214305"/>
<dbReference type="Ensembl" id="ENSTMTT00000018272.1">
    <property type="protein sequence ID" value="ENSTMTP00000017646.1"/>
    <property type="gene ID" value="ENSTMTG00000012980.1"/>
</dbReference>
<proteinExistence type="predicted"/>
<dbReference type="Ensembl" id="ENSTMTT00000018190.1">
    <property type="protein sequence ID" value="ENSTMTP00000017567.1"/>
    <property type="gene ID" value="ENSTMTG00000012913.1"/>
</dbReference>
<sequence>MAGLSKLRKFRFRKETNNAAILSECPRAAGDNCSSRGQQGHTQS</sequence>
<evidence type="ECO:0000313" key="2">
    <source>
        <dbReference type="Proteomes" id="UP000472274"/>
    </source>
</evidence>
<organism evidence="1 2">
    <name type="scientific">Terrapene triunguis</name>
    <name type="common">Three-toed box turtle</name>
    <dbReference type="NCBI Taxonomy" id="2587831"/>
    <lineage>
        <taxon>Eukaryota</taxon>
        <taxon>Metazoa</taxon>
        <taxon>Chordata</taxon>
        <taxon>Craniata</taxon>
        <taxon>Vertebrata</taxon>
        <taxon>Euteleostomi</taxon>
        <taxon>Archelosauria</taxon>
        <taxon>Testudinata</taxon>
        <taxon>Testudines</taxon>
        <taxon>Cryptodira</taxon>
        <taxon>Durocryptodira</taxon>
        <taxon>Testudinoidea</taxon>
        <taxon>Emydidae</taxon>
        <taxon>Terrapene</taxon>
    </lineage>
</organism>
<accession>A0A674JCF0</accession>
<dbReference type="Proteomes" id="UP000472274">
    <property type="component" value="Unplaced"/>
</dbReference>
<evidence type="ECO:0000313" key="1">
    <source>
        <dbReference type="Ensembl" id="ENSTMTP00000017567.1"/>
    </source>
</evidence>